<keyword evidence="2" id="KW-1185">Reference proteome</keyword>
<sequence length="212" mass="23935">MSIPTELDVQEAADALIRTLSQSSGWKNTRIAIVGGAALQYYLTQPSSPPMRITNNIDVVIRHNTQDSPIDHDLIQAVLRCDSDRFFIYKTDDGGLQSRTGVFIRFCEERELSYRPSGFLSIIEAWRRGITPYVPVEDLLVHKITSAPLRTIQRDCIADADDALFLVKPVPGAQPPKIRLSAHQRVVLDQAIGRFAEYSSLPEEFWRDILQI</sequence>
<accession>A0ABR4KCG9</accession>
<evidence type="ECO:0008006" key="3">
    <source>
        <dbReference type="Google" id="ProtNLM"/>
    </source>
</evidence>
<comment type="caution">
    <text evidence="1">The sequence shown here is derived from an EMBL/GenBank/DDBJ whole genome shotgun (WGS) entry which is preliminary data.</text>
</comment>
<dbReference type="RefSeq" id="XP_070898947.1">
    <property type="nucleotide sequence ID" value="XM_071045689.1"/>
</dbReference>
<gene>
    <name evidence="1" type="ORF">BJX68DRAFT_267038</name>
</gene>
<evidence type="ECO:0000313" key="2">
    <source>
        <dbReference type="Proteomes" id="UP001610444"/>
    </source>
</evidence>
<name>A0ABR4KCG9_9EURO</name>
<evidence type="ECO:0000313" key="1">
    <source>
        <dbReference type="EMBL" id="KAL2849722.1"/>
    </source>
</evidence>
<dbReference type="EMBL" id="JBFXLR010000022">
    <property type="protein sequence ID" value="KAL2849722.1"/>
    <property type="molecule type" value="Genomic_DNA"/>
</dbReference>
<proteinExistence type="predicted"/>
<dbReference type="Proteomes" id="UP001610444">
    <property type="component" value="Unassembled WGS sequence"/>
</dbReference>
<protein>
    <recommendedName>
        <fullName evidence="3">Nucleotidyl transferase AbiEii/AbiGii toxin family protein</fullName>
    </recommendedName>
</protein>
<organism evidence="1 2">
    <name type="scientific">Aspergillus pseudodeflectus</name>
    <dbReference type="NCBI Taxonomy" id="176178"/>
    <lineage>
        <taxon>Eukaryota</taxon>
        <taxon>Fungi</taxon>
        <taxon>Dikarya</taxon>
        <taxon>Ascomycota</taxon>
        <taxon>Pezizomycotina</taxon>
        <taxon>Eurotiomycetes</taxon>
        <taxon>Eurotiomycetidae</taxon>
        <taxon>Eurotiales</taxon>
        <taxon>Aspergillaceae</taxon>
        <taxon>Aspergillus</taxon>
        <taxon>Aspergillus subgen. Nidulantes</taxon>
    </lineage>
</organism>
<reference evidence="1 2" key="1">
    <citation type="submission" date="2024-07" db="EMBL/GenBank/DDBJ databases">
        <title>Section-level genome sequencing and comparative genomics of Aspergillus sections Usti and Cavernicolus.</title>
        <authorList>
            <consortium name="Lawrence Berkeley National Laboratory"/>
            <person name="Nybo J.L."/>
            <person name="Vesth T.C."/>
            <person name="Theobald S."/>
            <person name="Frisvad J.C."/>
            <person name="Larsen T.O."/>
            <person name="Kjaerboelling I."/>
            <person name="Rothschild-Mancinelli K."/>
            <person name="Lyhne E.K."/>
            <person name="Kogle M.E."/>
            <person name="Barry K."/>
            <person name="Clum A."/>
            <person name="Na H."/>
            <person name="Ledsgaard L."/>
            <person name="Lin J."/>
            <person name="Lipzen A."/>
            <person name="Kuo A."/>
            <person name="Riley R."/>
            <person name="Mondo S."/>
            <person name="LaButti K."/>
            <person name="Haridas S."/>
            <person name="Pangalinan J."/>
            <person name="Salamov A.A."/>
            <person name="Simmons B.A."/>
            <person name="Magnuson J.K."/>
            <person name="Chen J."/>
            <person name="Drula E."/>
            <person name="Henrissat B."/>
            <person name="Wiebenga A."/>
            <person name="Lubbers R.J."/>
            <person name="Gomes A.C."/>
            <person name="Macurrencykelacurrency M.R."/>
            <person name="Stajich J."/>
            <person name="Grigoriev I.V."/>
            <person name="Mortensen U.H."/>
            <person name="De vries R.P."/>
            <person name="Baker S.E."/>
            <person name="Andersen M.R."/>
        </authorList>
    </citation>
    <scope>NUCLEOTIDE SEQUENCE [LARGE SCALE GENOMIC DNA]</scope>
    <source>
        <strain evidence="1 2">CBS 756.74</strain>
    </source>
</reference>
<dbReference type="GeneID" id="98160853"/>